<evidence type="ECO:0000313" key="1">
    <source>
        <dbReference type="EMBL" id="SIR53056.1"/>
    </source>
</evidence>
<sequence>MILIAIIFGIVISTHSRTAEIHSDLQRIKEKLGINDEDEFNMTDQEIEEELEQFIESESDDMDTKKN</sequence>
<dbReference type="EMBL" id="FTNK01000017">
    <property type="protein sequence ID" value="SIR53056.1"/>
    <property type="molecule type" value="Genomic_DNA"/>
</dbReference>
<keyword evidence="2" id="KW-1185">Reference proteome</keyword>
<gene>
    <name evidence="1" type="ORF">SAMN05421578_11764</name>
</gene>
<organism evidence="1 2">
    <name type="scientific">Paenibacillus macquariensis</name>
    <dbReference type="NCBI Taxonomy" id="948756"/>
    <lineage>
        <taxon>Bacteria</taxon>
        <taxon>Bacillati</taxon>
        <taxon>Bacillota</taxon>
        <taxon>Bacilli</taxon>
        <taxon>Bacillales</taxon>
        <taxon>Paenibacillaceae</taxon>
        <taxon>Paenibacillus</taxon>
    </lineage>
</organism>
<evidence type="ECO:0000313" key="2">
    <source>
        <dbReference type="Proteomes" id="UP000186666"/>
    </source>
</evidence>
<name>A0ABY1KB02_9BACL</name>
<accession>A0ABY1KB02</accession>
<dbReference type="RefSeq" id="WP_068592546.1">
    <property type="nucleotide sequence ID" value="NZ_FTNK01000017.1"/>
</dbReference>
<dbReference type="Proteomes" id="UP000186666">
    <property type="component" value="Unassembled WGS sequence"/>
</dbReference>
<comment type="caution">
    <text evidence="1">The sequence shown here is derived from an EMBL/GenBank/DDBJ whole genome shotgun (WGS) entry which is preliminary data.</text>
</comment>
<protein>
    <submittedName>
        <fullName evidence="1">Uncharacterized protein</fullName>
    </submittedName>
</protein>
<proteinExistence type="predicted"/>
<reference evidence="1 2" key="1">
    <citation type="submission" date="2017-01" db="EMBL/GenBank/DDBJ databases">
        <authorList>
            <person name="Varghese N."/>
            <person name="Submissions S."/>
        </authorList>
    </citation>
    <scope>NUCLEOTIDE SEQUENCE [LARGE SCALE GENOMIC DNA]</scope>
    <source>
        <strain evidence="1 2">ATCC 23464</strain>
    </source>
</reference>